<feature type="compositionally biased region" description="Basic and acidic residues" evidence="1">
    <location>
        <begin position="337"/>
        <end position="363"/>
    </location>
</feature>
<feature type="region of interest" description="Disordered" evidence="1">
    <location>
        <begin position="241"/>
        <end position="260"/>
    </location>
</feature>
<feature type="region of interest" description="Disordered" evidence="1">
    <location>
        <begin position="430"/>
        <end position="486"/>
    </location>
</feature>
<name>A0A9D4XBI3_PEA</name>
<feature type="compositionally biased region" description="Pro residues" evidence="1">
    <location>
        <begin position="48"/>
        <end position="65"/>
    </location>
</feature>
<feature type="region of interest" description="Disordered" evidence="1">
    <location>
        <begin position="46"/>
        <end position="69"/>
    </location>
</feature>
<dbReference type="EMBL" id="JAMSHJ010000004">
    <property type="protein sequence ID" value="KAI5415750.1"/>
    <property type="molecule type" value="Genomic_DNA"/>
</dbReference>
<dbReference type="AlphaFoldDB" id="A0A9D4XBI3"/>
<comment type="caution">
    <text evidence="2">The sequence shown here is derived from an EMBL/GenBank/DDBJ whole genome shotgun (WGS) entry which is preliminary data.</text>
</comment>
<feature type="region of interest" description="Disordered" evidence="1">
    <location>
        <begin position="190"/>
        <end position="213"/>
    </location>
</feature>
<evidence type="ECO:0000313" key="2">
    <source>
        <dbReference type="EMBL" id="KAI5415750.1"/>
    </source>
</evidence>
<keyword evidence="3" id="KW-1185">Reference proteome</keyword>
<feature type="region of interest" description="Disordered" evidence="1">
    <location>
        <begin position="327"/>
        <end position="401"/>
    </location>
</feature>
<dbReference type="PANTHER" id="PTHR34962">
    <property type="entry name" value="EMBRYO DEFECTIVE 1703-RELATED"/>
    <property type="match status" value="1"/>
</dbReference>
<gene>
    <name evidence="2" type="ORF">KIW84_040967</name>
</gene>
<dbReference type="Proteomes" id="UP001058974">
    <property type="component" value="Chromosome 4"/>
</dbReference>
<dbReference type="PANTHER" id="PTHR34962:SF3">
    <property type="entry name" value="ABC SUBFAMILY C PROTEIN"/>
    <property type="match status" value="1"/>
</dbReference>
<feature type="compositionally biased region" description="Basic and acidic residues" evidence="1">
    <location>
        <begin position="430"/>
        <end position="467"/>
    </location>
</feature>
<accession>A0A9D4XBI3</accession>
<proteinExistence type="predicted"/>
<protein>
    <submittedName>
        <fullName evidence="2">Uncharacterized protein</fullName>
    </submittedName>
</protein>
<evidence type="ECO:0000313" key="3">
    <source>
        <dbReference type="Proteomes" id="UP001058974"/>
    </source>
</evidence>
<feature type="compositionally biased region" description="Low complexity" evidence="1">
    <location>
        <begin position="241"/>
        <end position="252"/>
    </location>
</feature>
<feature type="compositionally biased region" description="Acidic residues" evidence="1">
    <location>
        <begin position="197"/>
        <end position="210"/>
    </location>
</feature>
<organism evidence="2 3">
    <name type="scientific">Pisum sativum</name>
    <name type="common">Garden pea</name>
    <name type="synonym">Lathyrus oleraceus</name>
    <dbReference type="NCBI Taxonomy" id="3888"/>
    <lineage>
        <taxon>Eukaryota</taxon>
        <taxon>Viridiplantae</taxon>
        <taxon>Streptophyta</taxon>
        <taxon>Embryophyta</taxon>
        <taxon>Tracheophyta</taxon>
        <taxon>Spermatophyta</taxon>
        <taxon>Magnoliopsida</taxon>
        <taxon>eudicotyledons</taxon>
        <taxon>Gunneridae</taxon>
        <taxon>Pentapetalae</taxon>
        <taxon>rosids</taxon>
        <taxon>fabids</taxon>
        <taxon>Fabales</taxon>
        <taxon>Fabaceae</taxon>
        <taxon>Papilionoideae</taxon>
        <taxon>50 kb inversion clade</taxon>
        <taxon>NPAAA clade</taxon>
        <taxon>Hologalegina</taxon>
        <taxon>IRL clade</taxon>
        <taxon>Fabeae</taxon>
        <taxon>Lathyrus</taxon>
    </lineage>
</organism>
<dbReference type="Gramene" id="Psat04G0096700-T1">
    <property type="protein sequence ID" value="KAI5415750.1"/>
    <property type="gene ID" value="KIW84_040967"/>
</dbReference>
<dbReference type="OrthoDB" id="1894577at2759"/>
<feature type="region of interest" description="Disordered" evidence="1">
    <location>
        <begin position="274"/>
        <end position="295"/>
    </location>
</feature>
<evidence type="ECO:0000256" key="1">
    <source>
        <dbReference type="SAM" id="MobiDB-lite"/>
    </source>
</evidence>
<reference evidence="2 3" key="1">
    <citation type="journal article" date="2022" name="Nat. Genet.">
        <title>Improved pea reference genome and pan-genome highlight genomic features and evolutionary characteristics.</title>
        <authorList>
            <person name="Yang T."/>
            <person name="Liu R."/>
            <person name="Luo Y."/>
            <person name="Hu S."/>
            <person name="Wang D."/>
            <person name="Wang C."/>
            <person name="Pandey M.K."/>
            <person name="Ge S."/>
            <person name="Xu Q."/>
            <person name="Li N."/>
            <person name="Li G."/>
            <person name="Huang Y."/>
            <person name="Saxena R.K."/>
            <person name="Ji Y."/>
            <person name="Li M."/>
            <person name="Yan X."/>
            <person name="He Y."/>
            <person name="Liu Y."/>
            <person name="Wang X."/>
            <person name="Xiang C."/>
            <person name="Varshney R.K."/>
            <person name="Ding H."/>
            <person name="Gao S."/>
            <person name="Zong X."/>
        </authorList>
    </citation>
    <scope>NUCLEOTIDE SEQUENCE [LARGE SCALE GENOMIC DNA]</scope>
    <source>
        <strain evidence="2 3">cv. Zhongwan 6</strain>
    </source>
</reference>
<sequence>MASSSCFFSFHAPSTTRRNSLIIVSSKTSHRKNHLRPKILKILTKPSLPIPSPLPQPPTPQPILSPPQEHELSVDVPADEVHGKDVTVAVEETGELEELRVSVDAAKDNGVFGNVSGKAILKYGGMYLIGAFVFQTVIYFWNLGNQRSKLSDLEVSEKEKRNGKTVEDQNVEKKIEEIKLMAREARRIELEKKGKEEEDEDGDSEIDDESGVSSGKLGIEKEVVERLLKLKNKINSNKDSSTALRLNGSGNSVMGGGMNVNKGKEGFVFKKKSKFKSPSTKDVKTPKGFSGTRDCRVSGVIPQDYGSQAIGHAGVVDGDNEVNQQDVTHKNAFGVPLEERGKSVEDKSREIENDGKNVEKKMETPNIKKSPSTKAAKTPKGFSRKQDRSVSSVKPQDYGGRAIDHAEKFDGDKRLNQQNVTCKNASGIPLEEKGKSVDDRSREIENDGKNVEEKKETPNMKTKDGFKARSIKNGGFPKNSVGMSSPEVRELRTQNSQGFEKDNVHRINGSSGHGFAMKSSAHEQRNTRTDMWWLKLRYVLVILMQRDSNTESPKALYRLNFTSKQREQGNDFYTVAFEDRADANNFCFILESFFEDLDDGFSAIVFPMSIQELNEEIISQGEKVVVVKKRQLQLYAGQLLTDVEMALCSIIEQDHNVR</sequence>